<sequence>MGPGRESEKVIRELGAYSEWLGEISTVEPSILEERVKEGKWSASEIIAHILKWDEHLTNRVIPAVLDGKGMEFPQFGPFNDRAAAYARTVSPGALIEEAQDTRNQLISRLLELPEKVLVRPVSSNGETHCPHTGQPYTLIYIIGDFIYHDRHHRKQVDGFLEDAQ</sequence>
<gene>
    <name evidence="2" type="ORF">AV656_09395</name>
</gene>
<dbReference type="AlphaFoldDB" id="A0A161RI30"/>
<dbReference type="Gene3D" id="1.20.120.450">
    <property type="entry name" value="dinb family like domain"/>
    <property type="match status" value="1"/>
</dbReference>
<proteinExistence type="predicted"/>
<feature type="domain" description="DinB-like" evidence="1">
    <location>
        <begin position="27"/>
        <end position="157"/>
    </location>
</feature>
<dbReference type="EMBL" id="LQNT01000010">
    <property type="protein sequence ID" value="KZE37738.1"/>
    <property type="molecule type" value="Genomic_DNA"/>
</dbReference>
<dbReference type="Pfam" id="PF12867">
    <property type="entry name" value="DinB_2"/>
    <property type="match status" value="1"/>
</dbReference>
<dbReference type="OrthoDB" id="2964295at2"/>
<evidence type="ECO:0000259" key="1">
    <source>
        <dbReference type="Pfam" id="PF12867"/>
    </source>
</evidence>
<comment type="caution">
    <text evidence="2">The sequence shown here is derived from an EMBL/GenBank/DDBJ whole genome shotgun (WGS) entry which is preliminary data.</text>
</comment>
<reference evidence="2 3" key="1">
    <citation type="submission" date="2016-01" db="EMBL/GenBank/DDBJ databases">
        <title>Whole genome sequencing of Bhargavaea cecembensis T14.</title>
        <authorList>
            <person name="Hong K.W."/>
        </authorList>
    </citation>
    <scope>NUCLEOTIDE SEQUENCE [LARGE SCALE GENOMIC DNA]</scope>
    <source>
        <strain evidence="2 3">T14</strain>
    </source>
</reference>
<evidence type="ECO:0000313" key="2">
    <source>
        <dbReference type="EMBL" id="KZE37738.1"/>
    </source>
</evidence>
<dbReference type="InterPro" id="IPR024775">
    <property type="entry name" value="DinB-like"/>
</dbReference>
<dbReference type="Proteomes" id="UP000076490">
    <property type="component" value="Unassembled WGS sequence"/>
</dbReference>
<name>A0A161RI30_9BACL</name>
<accession>A0A161RI30</accession>
<evidence type="ECO:0000313" key="3">
    <source>
        <dbReference type="Proteomes" id="UP000076490"/>
    </source>
</evidence>
<protein>
    <recommendedName>
        <fullName evidence="1">DinB-like domain-containing protein</fullName>
    </recommendedName>
</protein>
<dbReference type="SUPFAM" id="SSF109854">
    <property type="entry name" value="DinB/YfiT-like putative metalloenzymes"/>
    <property type="match status" value="1"/>
</dbReference>
<dbReference type="RefSeq" id="WP_063181420.1">
    <property type="nucleotide sequence ID" value="NZ_LQNT01000010.1"/>
</dbReference>
<organism evidence="2 3">
    <name type="scientific">Bhargavaea cecembensis</name>
    <dbReference type="NCBI Taxonomy" id="394098"/>
    <lineage>
        <taxon>Bacteria</taxon>
        <taxon>Bacillati</taxon>
        <taxon>Bacillota</taxon>
        <taxon>Bacilli</taxon>
        <taxon>Bacillales</taxon>
        <taxon>Caryophanaceae</taxon>
        <taxon>Bhargavaea</taxon>
    </lineage>
</organism>
<dbReference type="InterPro" id="IPR034660">
    <property type="entry name" value="DinB/YfiT-like"/>
</dbReference>